<accession>A0A977KBT7</accession>
<reference evidence="1" key="1">
    <citation type="submission" date="2013-11" db="EMBL/GenBank/DDBJ databases">
        <title>Comparative genomics of Ignicoccus.</title>
        <authorList>
            <person name="Podar M."/>
        </authorList>
    </citation>
    <scope>NUCLEOTIDE SEQUENCE</scope>
    <source>
        <strain evidence="1">DSM 13166</strain>
    </source>
</reference>
<gene>
    <name evidence="1" type="ORF">IPA_07765</name>
</gene>
<name>A0A977KBT7_9CREN</name>
<keyword evidence="2" id="KW-1185">Reference proteome</keyword>
<organism evidence="1 2">
    <name type="scientific">Ignicoccus pacificus DSM 13166</name>
    <dbReference type="NCBI Taxonomy" id="940294"/>
    <lineage>
        <taxon>Archaea</taxon>
        <taxon>Thermoproteota</taxon>
        <taxon>Thermoprotei</taxon>
        <taxon>Desulfurococcales</taxon>
        <taxon>Desulfurococcaceae</taxon>
        <taxon>Ignicoccus</taxon>
    </lineage>
</organism>
<sequence>MTGKVVNLKKAPCLKDYHLCPIYRKTVEEKREEAKAAAKVVEARLRKKEPERVKEEVIHEVDEGNKLPKEEVKEEKVEEVAEAPPGVECGKCLYYSSLTGLCIKMMKKVEDPKKPPCGGKYFKQSSS</sequence>
<dbReference type="EMBL" id="CP006868">
    <property type="protein sequence ID" value="UXD22733.1"/>
    <property type="molecule type" value="Genomic_DNA"/>
</dbReference>
<dbReference type="AlphaFoldDB" id="A0A977KBT7"/>
<dbReference type="KEGG" id="ipc:IPA_07765"/>
<protein>
    <submittedName>
        <fullName evidence="1">Uncharacterized protein</fullName>
    </submittedName>
</protein>
<evidence type="ECO:0000313" key="2">
    <source>
        <dbReference type="Proteomes" id="UP001063698"/>
    </source>
</evidence>
<evidence type="ECO:0000313" key="1">
    <source>
        <dbReference type="EMBL" id="UXD22733.1"/>
    </source>
</evidence>
<dbReference type="Proteomes" id="UP001063698">
    <property type="component" value="Chromosome"/>
</dbReference>
<proteinExistence type="predicted"/>